<accession>A0A0L8AQQ9</accession>
<dbReference type="InterPro" id="IPR006680">
    <property type="entry name" value="Amidohydro-rel"/>
</dbReference>
<dbReference type="RefSeq" id="WP_053221706.1">
    <property type="nucleotide sequence ID" value="NZ_JSVA01000001.1"/>
</dbReference>
<dbReference type="Pfam" id="PF04909">
    <property type="entry name" value="Amidohydro_2"/>
    <property type="match status" value="1"/>
</dbReference>
<keyword evidence="2" id="KW-0732">Signal</keyword>
<dbReference type="OrthoDB" id="644687at2"/>
<keyword evidence="4" id="KW-0378">Hydrolase</keyword>
<dbReference type="PATRIC" id="fig|1566026.4.peg.82"/>
<reference evidence="5" key="1">
    <citation type="submission" date="2014-11" db="EMBL/GenBank/DDBJ databases">
        <title>Genome sequencing of Roseivirga sp. D-25.</title>
        <authorList>
            <person name="Selvaratnam C."/>
            <person name="Thevarajoo S."/>
            <person name="Goh K.M."/>
            <person name="Eee R."/>
            <person name="Chan K.-G."/>
            <person name="Chong C.S."/>
        </authorList>
    </citation>
    <scope>NUCLEOTIDE SEQUENCE [LARGE SCALE GENOMIC DNA]</scope>
    <source>
        <strain evidence="5">D-25</strain>
    </source>
</reference>
<dbReference type="GO" id="GO:0016831">
    <property type="term" value="F:carboxy-lyase activity"/>
    <property type="evidence" value="ECO:0007669"/>
    <property type="project" value="InterPro"/>
</dbReference>
<evidence type="ECO:0000256" key="1">
    <source>
        <dbReference type="ARBA" id="ARBA00023239"/>
    </source>
</evidence>
<dbReference type="GO" id="GO:0005737">
    <property type="term" value="C:cytoplasm"/>
    <property type="evidence" value="ECO:0007669"/>
    <property type="project" value="TreeGrafter"/>
</dbReference>
<evidence type="ECO:0000259" key="3">
    <source>
        <dbReference type="Pfam" id="PF04909"/>
    </source>
</evidence>
<gene>
    <name evidence="4" type="ORF">OB69_00395</name>
</gene>
<evidence type="ECO:0000256" key="2">
    <source>
        <dbReference type="SAM" id="SignalP"/>
    </source>
</evidence>
<dbReference type="PANTHER" id="PTHR21240:SF28">
    <property type="entry name" value="ISO-OROTATE DECARBOXYLASE (EUROFUNG)"/>
    <property type="match status" value="1"/>
</dbReference>
<dbReference type="GO" id="GO:0016787">
    <property type="term" value="F:hydrolase activity"/>
    <property type="evidence" value="ECO:0007669"/>
    <property type="project" value="UniProtKB-KW"/>
</dbReference>
<dbReference type="Proteomes" id="UP000036908">
    <property type="component" value="Unassembled WGS sequence"/>
</dbReference>
<dbReference type="AlphaFoldDB" id="A0A0L8AQQ9"/>
<dbReference type="InterPro" id="IPR032465">
    <property type="entry name" value="ACMSD"/>
</dbReference>
<dbReference type="Gene3D" id="3.20.20.140">
    <property type="entry name" value="Metal-dependent hydrolases"/>
    <property type="match status" value="1"/>
</dbReference>
<evidence type="ECO:0000313" key="5">
    <source>
        <dbReference type="Proteomes" id="UP000036908"/>
    </source>
</evidence>
<comment type="caution">
    <text evidence="4">The sequence shown here is derived from an EMBL/GenBank/DDBJ whole genome shotgun (WGS) entry which is preliminary data.</text>
</comment>
<protein>
    <submittedName>
        <fullName evidence="4">Amidohydrolase</fullName>
    </submittedName>
</protein>
<name>A0A0L8AQQ9_9BACT</name>
<sequence>MKIKLIACSIGLFFGTTISAQTMDFEGYNPPSTLVVPEHPITRSKFPFIDIHSHQRRMGQQDLNALAAEMDGINMGLMVNLSGGSGKSIADASANIKANQPKRFIVFANVNFINVGEEGWGERAAAQLERDYNQGARGLKIFKSLGFSVKDIDGNRVAVDDPRLDPIWAKCGELGIPVLIHTADPKQFWAPFDAENERWLELKTHPNRKREDDNPVPWETLIQEQHNVFKKHKNTQFIAAHLGWYGNDLAHLGKLLDEMPNMNVEIGAVIAELGRQPRMANSFLTKYQDRVLFGKDAYNPEEYATYFRVLETNDEYFPYYKKYHAYWKMYGLGLSDEVLKKIYYKNAIRLVPGIDASAFPK</sequence>
<feature type="signal peptide" evidence="2">
    <location>
        <begin position="1"/>
        <end position="20"/>
    </location>
</feature>
<proteinExistence type="predicted"/>
<dbReference type="SUPFAM" id="SSF51556">
    <property type="entry name" value="Metallo-dependent hydrolases"/>
    <property type="match status" value="1"/>
</dbReference>
<dbReference type="GO" id="GO:0019748">
    <property type="term" value="P:secondary metabolic process"/>
    <property type="evidence" value="ECO:0007669"/>
    <property type="project" value="TreeGrafter"/>
</dbReference>
<feature type="domain" description="Amidohydrolase-related" evidence="3">
    <location>
        <begin position="118"/>
        <end position="351"/>
    </location>
</feature>
<dbReference type="EMBL" id="JSVA01000001">
    <property type="protein sequence ID" value="KOF04556.1"/>
    <property type="molecule type" value="Genomic_DNA"/>
</dbReference>
<keyword evidence="5" id="KW-1185">Reference proteome</keyword>
<feature type="chain" id="PRO_5005580411" evidence="2">
    <location>
        <begin position="21"/>
        <end position="361"/>
    </location>
</feature>
<keyword evidence="1" id="KW-0456">Lyase</keyword>
<dbReference type="InterPro" id="IPR032466">
    <property type="entry name" value="Metal_Hydrolase"/>
</dbReference>
<organism evidence="4 5">
    <name type="scientific">Roseivirga seohaensis subsp. aquiponti</name>
    <dbReference type="NCBI Taxonomy" id="1566026"/>
    <lineage>
        <taxon>Bacteria</taxon>
        <taxon>Pseudomonadati</taxon>
        <taxon>Bacteroidota</taxon>
        <taxon>Cytophagia</taxon>
        <taxon>Cytophagales</taxon>
        <taxon>Roseivirgaceae</taxon>
        <taxon>Roseivirga</taxon>
    </lineage>
</organism>
<evidence type="ECO:0000313" key="4">
    <source>
        <dbReference type="EMBL" id="KOF04556.1"/>
    </source>
</evidence>
<dbReference type="PANTHER" id="PTHR21240">
    <property type="entry name" value="2-AMINO-3-CARBOXYLMUCONATE-6-SEMIALDEHYDE DECARBOXYLASE"/>
    <property type="match status" value="1"/>
</dbReference>